<evidence type="ECO:0000256" key="3">
    <source>
        <dbReference type="ARBA" id="ARBA00011233"/>
    </source>
</evidence>
<keyword evidence="13" id="KW-1185">Reference proteome</keyword>
<proteinExistence type="inferred from homology"/>
<dbReference type="NCBIfam" id="NF006054">
    <property type="entry name" value="PRK08202.1"/>
    <property type="match status" value="1"/>
</dbReference>
<evidence type="ECO:0000256" key="7">
    <source>
        <dbReference type="ARBA" id="ARBA00022679"/>
    </source>
</evidence>
<accession>A0A947GEC9</accession>
<dbReference type="NCBIfam" id="TIGR01698">
    <property type="entry name" value="PUNP"/>
    <property type="match status" value="1"/>
</dbReference>
<dbReference type="PIRSF" id="PIRSF000477">
    <property type="entry name" value="PurNPase"/>
    <property type="match status" value="1"/>
</dbReference>
<evidence type="ECO:0000256" key="5">
    <source>
        <dbReference type="ARBA" id="ARBA00013834"/>
    </source>
</evidence>
<evidence type="ECO:0000256" key="2">
    <source>
        <dbReference type="ARBA" id="ARBA00006751"/>
    </source>
</evidence>
<feature type="domain" description="Nucleoside phosphorylase" evidence="11">
    <location>
        <begin position="21"/>
        <end position="264"/>
    </location>
</feature>
<dbReference type="InterPro" id="IPR035994">
    <property type="entry name" value="Nucleoside_phosphorylase_sf"/>
</dbReference>
<evidence type="ECO:0000313" key="12">
    <source>
        <dbReference type="EMBL" id="MBT9291261.1"/>
    </source>
</evidence>
<dbReference type="RefSeq" id="WP_261969823.1">
    <property type="nucleotide sequence ID" value="NZ_JAHHZF010000008.1"/>
</dbReference>
<gene>
    <name evidence="12" type="ORF">KL771_17475</name>
</gene>
<evidence type="ECO:0000256" key="1">
    <source>
        <dbReference type="ARBA" id="ARBA00005058"/>
    </source>
</evidence>
<feature type="binding site" evidence="10">
    <location>
        <position position="187"/>
    </location>
    <ligand>
        <name>a purine D-ribonucleoside</name>
        <dbReference type="ChEBI" id="CHEBI:142355"/>
    </ligand>
</feature>
<dbReference type="Gene3D" id="3.40.50.1580">
    <property type="entry name" value="Nucleoside phosphorylase domain"/>
    <property type="match status" value="1"/>
</dbReference>
<feature type="binding site" evidence="10">
    <location>
        <position position="111"/>
    </location>
    <ligand>
        <name>phosphate</name>
        <dbReference type="ChEBI" id="CHEBI:43474"/>
    </ligand>
</feature>
<feature type="binding site" evidence="10">
    <location>
        <position position="229"/>
    </location>
    <ligand>
        <name>a purine D-ribonucleoside</name>
        <dbReference type="ChEBI" id="CHEBI:142355"/>
    </ligand>
</feature>
<evidence type="ECO:0000256" key="9">
    <source>
        <dbReference type="PIRNR" id="PIRNR000477"/>
    </source>
</evidence>
<sequence>MTPTELAAVIRDWAPAAPAPKVAIVLGSGLSGLADAVTDAARIPYVDLPGFPRAGVSGHSGELVLGRLAGLPVAVMAGRAHFYESGRANVMEPAIATLKALGADTLILTNAAGSLDEAMPPGTPMLIADHIALGPNPLIGREGDARFVNMVDAWDPDLRALARARAKALDIPLGEGVYLWFTGPSFETPAEIRMARRLGADAVGMSTVPEAILARYHGLRLLGLSMITNLGAGMTGRPLSHEETKAEAARGVDRFRALLLAILADLAGPTGEA</sequence>
<feature type="binding site" evidence="10">
    <location>
        <position position="59"/>
    </location>
    <ligand>
        <name>phosphate</name>
        <dbReference type="ChEBI" id="CHEBI:43474"/>
    </ligand>
</feature>
<protein>
    <recommendedName>
        <fullName evidence="5 9">Purine nucleoside phosphorylase</fullName>
        <ecNumber evidence="4 9">2.4.2.1</ecNumber>
    </recommendedName>
    <alternativeName>
        <fullName evidence="8 9">Inosine-guanosine phosphorylase</fullName>
    </alternativeName>
</protein>
<dbReference type="EC" id="2.4.2.1" evidence="4 9"/>
<dbReference type="NCBIfam" id="TIGR01697">
    <property type="entry name" value="PNPH-PUNA-XAPA"/>
    <property type="match status" value="1"/>
</dbReference>
<organism evidence="12 13">
    <name type="scientific">Prosthecodimorpha staleyi</name>
    <dbReference type="NCBI Taxonomy" id="2840188"/>
    <lineage>
        <taxon>Bacteria</taxon>
        <taxon>Pseudomonadati</taxon>
        <taxon>Pseudomonadota</taxon>
        <taxon>Alphaproteobacteria</taxon>
        <taxon>Hyphomicrobiales</taxon>
        <taxon>Ancalomicrobiaceae</taxon>
        <taxon>Prosthecodimorpha</taxon>
    </lineage>
</organism>
<dbReference type="InterPro" id="IPR011269">
    <property type="entry name" value="PUNP"/>
</dbReference>
<evidence type="ECO:0000313" key="13">
    <source>
        <dbReference type="Proteomes" id="UP000766595"/>
    </source>
</evidence>
<comment type="pathway">
    <text evidence="1 9">Purine metabolism; purine nucleoside salvage.</text>
</comment>
<comment type="function">
    <text evidence="9">The purine nucleoside phosphorylases catalyze the phosphorolytic breakdown of the N-glycosidic bond in the beta-(deoxy)ribonucleoside molecules, with the formation of the corresponding free purine bases and pentose-1-phosphate.</text>
</comment>
<evidence type="ECO:0000256" key="6">
    <source>
        <dbReference type="ARBA" id="ARBA00022676"/>
    </source>
</evidence>
<dbReference type="GO" id="GO:0004731">
    <property type="term" value="F:purine-nucleoside phosphorylase activity"/>
    <property type="evidence" value="ECO:0007669"/>
    <property type="project" value="UniProtKB-EC"/>
</dbReference>
<comment type="subunit">
    <text evidence="3">Homotrimer.</text>
</comment>
<dbReference type="Pfam" id="PF01048">
    <property type="entry name" value="PNP_UDP_1"/>
    <property type="match status" value="1"/>
</dbReference>
<dbReference type="CDD" id="cd09009">
    <property type="entry name" value="PNP-EcPNPII_like"/>
    <property type="match status" value="1"/>
</dbReference>
<evidence type="ECO:0000256" key="10">
    <source>
        <dbReference type="PIRSR" id="PIRSR000477-2"/>
    </source>
</evidence>
<dbReference type="GO" id="GO:0005737">
    <property type="term" value="C:cytoplasm"/>
    <property type="evidence" value="ECO:0007669"/>
    <property type="project" value="TreeGrafter"/>
</dbReference>
<dbReference type="SUPFAM" id="SSF53167">
    <property type="entry name" value="Purine and uridine phosphorylases"/>
    <property type="match status" value="1"/>
</dbReference>
<evidence type="ECO:0000259" key="11">
    <source>
        <dbReference type="Pfam" id="PF01048"/>
    </source>
</evidence>
<feature type="binding site" evidence="10">
    <location>
        <position position="206"/>
    </location>
    <ligand>
        <name>phosphate</name>
        <dbReference type="ChEBI" id="CHEBI:43474"/>
    </ligand>
</feature>
<dbReference type="PANTHER" id="PTHR11904:SF9">
    <property type="entry name" value="PURINE NUCLEOSIDE PHOSPHORYLASE-RELATED"/>
    <property type="match status" value="1"/>
</dbReference>
<evidence type="ECO:0000256" key="8">
    <source>
        <dbReference type="ARBA" id="ARBA00031036"/>
    </source>
</evidence>
<dbReference type="InterPro" id="IPR011268">
    <property type="entry name" value="Purine_phosphorylase"/>
</dbReference>
<dbReference type="GO" id="GO:0009116">
    <property type="term" value="P:nucleoside metabolic process"/>
    <property type="evidence" value="ECO:0007669"/>
    <property type="project" value="InterPro"/>
</dbReference>
<keyword evidence="7 9" id="KW-0808">Transferase</keyword>
<dbReference type="AlphaFoldDB" id="A0A947GEC9"/>
<dbReference type="PANTHER" id="PTHR11904">
    <property type="entry name" value="METHYLTHIOADENOSINE/PURINE NUCLEOSIDE PHOSPHORYLASE"/>
    <property type="match status" value="1"/>
</dbReference>
<feature type="binding site" evidence="10">
    <location>
        <begin position="79"/>
        <end position="81"/>
    </location>
    <ligand>
        <name>phosphate</name>
        <dbReference type="ChEBI" id="CHEBI:43474"/>
    </ligand>
</feature>
<dbReference type="InterPro" id="IPR000845">
    <property type="entry name" value="Nucleoside_phosphorylase_d"/>
</dbReference>
<reference evidence="12 13" key="1">
    <citation type="submission" date="2021-06" db="EMBL/GenBank/DDBJ databases">
        <authorList>
            <person name="Grouzdev D.S."/>
            <person name="Koziaeva V."/>
        </authorList>
    </citation>
    <scope>NUCLEOTIDE SEQUENCE [LARGE SCALE GENOMIC DNA]</scope>
    <source>
        <strain evidence="12 13">22</strain>
    </source>
</reference>
<dbReference type="Proteomes" id="UP000766595">
    <property type="component" value="Unassembled WGS sequence"/>
</dbReference>
<keyword evidence="6 9" id="KW-0328">Glycosyltransferase</keyword>
<dbReference type="EMBL" id="JAHHZF010000008">
    <property type="protein sequence ID" value="MBT9291261.1"/>
    <property type="molecule type" value="Genomic_DNA"/>
</dbReference>
<name>A0A947GEC9_9HYPH</name>
<comment type="caution">
    <text evidence="12">The sequence shown here is derived from an EMBL/GenBank/DDBJ whole genome shotgun (WGS) entry which is preliminary data.</text>
</comment>
<feature type="binding site" evidence="10">
    <location>
        <position position="28"/>
    </location>
    <ligand>
        <name>phosphate</name>
        <dbReference type="ChEBI" id="CHEBI:43474"/>
    </ligand>
</feature>
<comment type="similarity">
    <text evidence="2 9">Belongs to the PNP/MTAP phosphorylase family.</text>
</comment>
<evidence type="ECO:0000256" key="4">
    <source>
        <dbReference type="ARBA" id="ARBA00011886"/>
    </source>
</evidence>